<reference evidence="1 2" key="1">
    <citation type="submission" date="2023-02" db="EMBL/GenBank/DDBJ databases">
        <title>LHISI_Scaffold_Assembly.</title>
        <authorList>
            <person name="Stuart O.P."/>
            <person name="Cleave R."/>
            <person name="Magrath M.J.L."/>
            <person name="Mikheyev A.S."/>
        </authorList>
    </citation>
    <scope>NUCLEOTIDE SEQUENCE [LARGE SCALE GENOMIC DNA]</scope>
    <source>
        <strain evidence="1">Daus_M_001</strain>
        <tissue evidence="1">Leg muscle</tissue>
    </source>
</reference>
<organism evidence="1 2">
    <name type="scientific">Dryococelus australis</name>
    <dbReference type="NCBI Taxonomy" id="614101"/>
    <lineage>
        <taxon>Eukaryota</taxon>
        <taxon>Metazoa</taxon>
        <taxon>Ecdysozoa</taxon>
        <taxon>Arthropoda</taxon>
        <taxon>Hexapoda</taxon>
        <taxon>Insecta</taxon>
        <taxon>Pterygota</taxon>
        <taxon>Neoptera</taxon>
        <taxon>Polyneoptera</taxon>
        <taxon>Phasmatodea</taxon>
        <taxon>Verophasmatodea</taxon>
        <taxon>Anareolatae</taxon>
        <taxon>Phasmatidae</taxon>
        <taxon>Eurycanthinae</taxon>
        <taxon>Dryococelus</taxon>
    </lineage>
</organism>
<sequence>MLWKCALLSRAAGWRVGFRSAFGEQRSNIALACDTILPARADYSPPTHGVAPGYSHVGIVLYNVAGRRVILGHLPFLPRPFIPTLLHTHLASPSSALKTSMLRAAEISSLAYFLCRGRWERKFRSAHLACGRHLGRGCPGSLLAPEDAAQRDLGLINGQATAEAAAVLPSTGDGVGWGVPALGKFSTEGRRHEVLVSMCRKVTGTPYWLGCQPVSRLPAADWRTAFRPVCETPRTTLTVPIADLQRNKYRAPYCQVWSNTGYSSGQQPMNTQLRLEQQGSQVIWRPEDPHKPFKPWFTFAVVIPKISTEPVVTASPPAQHLGVQSMFALLT</sequence>
<comment type="caution">
    <text evidence="1">The sequence shown here is derived from an EMBL/GenBank/DDBJ whole genome shotgun (WGS) entry which is preliminary data.</text>
</comment>
<accession>A0ABQ9H098</accession>
<evidence type="ECO:0000313" key="2">
    <source>
        <dbReference type="Proteomes" id="UP001159363"/>
    </source>
</evidence>
<dbReference type="EMBL" id="JARBHB010000008">
    <property type="protein sequence ID" value="KAJ8877713.1"/>
    <property type="molecule type" value="Genomic_DNA"/>
</dbReference>
<name>A0ABQ9H098_9NEOP</name>
<gene>
    <name evidence="1" type="ORF">PR048_022168</name>
</gene>
<evidence type="ECO:0000313" key="1">
    <source>
        <dbReference type="EMBL" id="KAJ8877713.1"/>
    </source>
</evidence>
<protein>
    <submittedName>
        <fullName evidence="1">Uncharacterized protein</fullName>
    </submittedName>
</protein>
<keyword evidence="2" id="KW-1185">Reference proteome</keyword>
<dbReference type="Proteomes" id="UP001159363">
    <property type="component" value="Chromosome 7"/>
</dbReference>
<proteinExistence type="predicted"/>